<dbReference type="InterPro" id="IPR023378">
    <property type="entry name" value="YheA/YmcA-like_dom_sf"/>
</dbReference>
<dbReference type="SUPFAM" id="SSF158622">
    <property type="entry name" value="YheA/YmcA-like"/>
    <property type="match status" value="1"/>
</dbReference>
<accession>A0AA49JZD2</accession>
<organism evidence="2">
    <name type="scientific">Pseudogemmatithrix spongiicola</name>
    <dbReference type="NCBI Taxonomy" id="3062599"/>
    <lineage>
        <taxon>Bacteria</taxon>
        <taxon>Pseudomonadati</taxon>
        <taxon>Gemmatimonadota</taxon>
        <taxon>Gemmatimonadia</taxon>
        <taxon>Gemmatimonadales</taxon>
        <taxon>Gemmatimonadaceae</taxon>
        <taxon>Pseudogemmatithrix</taxon>
    </lineage>
</organism>
<protein>
    <submittedName>
        <fullName evidence="2">YlbF family regulator</fullName>
    </submittedName>
</protein>
<keyword evidence="4" id="KW-1185">Reference proteome</keyword>
<feature type="coiled-coil region" evidence="1">
    <location>
        <begin position="19"/>
        <end position="55"/>
    </location>
</feature>
<dbReference type="InterPro" id="IPR010368">
    <property type="entry name" value="Com_YlbF"/>
</dbReference>
<keyword evidence="1" id="KW-0175">Coiled coil</keyword>
<dbReference type="EMBL" id="CP130612">
    <property type="protein sequence ID" value="WKW11749.1"/>
    <property type="molecule type" value="Genomic_DNA"/>
</dbReference>
<dbReference type="Pfam" id="PF06133">
    <property type="entry name" value="Com_YlbF"/>
    <property type="match status" value="1"/>
</dbReference>
<dbReference type="EMBL" id="CP130613">
    <property type="protein sequence ID" value="WKW14659.1"/>
    <property type="molecule type" value="Genomic_DNA"/>
</dbReference>
<evidence type="ECO:0000313" key="4">
    <source>
        <dbReference type="Proteomes" id="UP001229955"/>
    </source>
</evidence>
<dbReference type="Proteomes" id="UP001229955">
    <property type="component" value="Chromosome"/>
</dbReference>
<proteinExistence type="predicted"/>
<accession>A0AA49JTP7</accession>
<dbReference type="RefSeq" id="WP_367887440.1">
    <property type="nucleotide sequence ID" value="NZ_CP130612.1"/>
</dbReference>
<dbReference type="AlphaFoldDB" id="A0AA49JTP7"/>
<evidence type="ECO:0000256" key="1">
    <source>
        <dbReference type="SAM" id="Coils"/>
    </source>
</evidence>
<dbReference type="Gene3D" id="1.20.1500.10">
    <property type="entry name" value="YheA/YmcA-like"/>
    <property type="match status" value="1"/>
</dbReference>
<name>A0AA49JTP7_9BACT</name>
<gene>
    <name evidence="2" type="ORF">Strain138_001012</name>
    <name evidence="3" type="ORF">Strain318_001012</name>
</gene>
<evidence type="ECO:0000313" key="2">
    <source>
        <dbReference type="EMBL" id="WKW11749.1"/>
    </source>
</evidence>
<dbReference type="KEGG" id="pspc:Strain318_001012"/>
<sequence length="117" mass="12990">MLSDKAVELGRLIGQSAEYQAVKRANEALNEDKQLVEALQQMETLRRDAEALIQAGSSPTPKMEEQLEQLLGTVQSNALYQRFIAANENFDKVMQQVNQWMLEGIKKGAASPIITLG</sequence>
<reference evidence="2" key="1">
    <citation type="submission" date="2023-07" db="EMBL/GenBank/DDBJ databases">
        <authorList>
            <person name="Haufschild T."/>
            <person name="Kallscheuer N."/>
            <person name="Hammer J."/>
            <person name="Kohn T."/>
            <person name="Kabuu M."/>
            <person name="Jogler M."/>
            <person name="Wohfarth N."/>
            <person name="Heuer A."/>
            <person name="Rohde M."/>
            <person name="van Teeseling M.C.F."/>
            <person name="Jogler C."/>
        </authorList>
    </citation>
    <scope>NUCLEOTIDE SEQUENCE</scope>
    <source>
        <strain evidence="2">Strain 138</strain>
        <strain evidence="3">Strain 318</strain>
    </source>
</reference>
<evidence type="ECO:0000313" key="3">
    <source>
        <dbReference type="EMBL" id="WKW14659.1"/>
    </source>
</evidence>